<dbReference type="GO" id="GO:0098560">
    <property type="term" value="C:cytoplasmic side of late endosome membrane"/>
    <property type="evidence" value="ECO:0007669"/>
    <property type="project" value="TreeGrafter"/>
</dbReference>
<evidence type="ECO:0000313" key="12">
    <source>
        <dbReference type="WBParaSite" id="SCUD_0001496101-mRNA-1"/>
    </source>
</evidence>
<dbReference type="Pfam" id="PF10601">
    <property type="entry name" value="zf-LITAF-like"/>
    <property type="match status" value="1"/>
</dbReference>
<dbReference type="PROSITE" id="PS51837">
    <property type="entry name" value="LITAF"/>
    <property type="match status" value="1"/>
</dbReference>
<name>A0A183KIV2_9TREM</name>
<reference evidence="10 11" key="2">
    <citation type="submission" date="2018-11" db="EMBL/GenBank/DDBJ databases">
        <authorList>
            <consortium name="Pathogen Informatics"/>
        </authorList>
    </citation>
    <scope>NUCLEOTIDE SEQUENCE [LARGE SCALE GENOMIC DNA]</scope>
    <source>
        <strain evidence="10">Dakar</strain>
        <strain evidence="11">Dakar, Senegal</strain>
    </source>
</reference>
<evidence type="ECO:0000256" key="2">
    <source>
        <dbReference type="ARBA" id="ARBA00004481"/>
    </source>
</evidence>
<feature type="domain" description="LITAF" evidence="9">
    <location>
        <begin position="17"/>
        <end position="101"/>
    </location>
</feature>
<accession>A0A183KIV2</accession>
<dbReference type="InterPro" id="IPR006629">
    <property type="entry name" value="LITAF"/>
</dbReference>
<keyword evidence="5" id="KW-0479">Metal-binding</keyword>
<evidence type="ECO:0000256" key="4">
    <source>
        <dbReference type="ARBA" id="ARBA00005975"/>
    </source>
</evidence>
<dbReference type="Proteomes" id="UP000279833">
    <property type="component" value="Unassembled WGS sequence"/>
</dbReference>
<proteinExistence type="inferred from homology"/>
<dbReference type="SMART" id="SM00714">
    <property type="entry name" value="LITAF"/>
    <property type="match status" value="1"/>
</dbReference>
<keyword evidence="8" id="KW-0812">Transmembrane</keyword>
<sequence length="104" mass="11560">MQKQSEKTLSKVEVPLITTNQPKAREEFRDRSTTLKCPSCGKDISTQLEYHNGLLTYAACIGIFLLGGACGCCLIPFCVKACKDVDHKCPSCHRYIGSYRRLGD</sequence>
<evidence type="ECO:0000256" key="3">
    <source>
        <dbReference type="ARBA" id="ARBA00004630"/>
    </source>
</evidence>
<keyword evidence="11" id="KW-1185">Reference proteome</keyword>
<evidence type="ECO:0000256" key="8">
    <source>
        <dbReference type="SAM" id="Phobius"/>
    </source>
</evidence>
<evidence type="ECO:0000259" key="9">
    <source>
        <dbReference type="PROSITE" id="PS51837"/>
    </source>
</evidence>
<dbReference type="OrthoDB" id="5599753at2759"/>
<dbReference type="EMBL" id="UZAK01037167">
    <property type="protein sequence ID" value="VDP57982.1"/>
    <property type="molecule type" value="Genomic_DNA"/>
</dbReference>
<dbReference type="GO" id="GO:0008270">
    <property type="term" value="F:zinc ion binding"/>
    <property type="evidence" value="ECO:0007669"/>
    <property type="project" value="TreeGrafter"/>
</dbReference>
<feature type="transmembrane region" description="Helical" evidence="8">
    <location>
        <begin position="54"/>
        <end position="79"/>
    </location>
</feature>
<dbReference type="AlphaFoldDB" id="A0A183KIV2"/>
<keyword evidence="6" id="KW-0862">Zinc</keyword>
<keyword evidence="8" id="KW-1133">Transmembrane helix</keyword>
<keyword evidence="7 8" id="KW-0472">Membrane</keyword>
<dbReference type="PANTHER" id="PTHR23292:SF6">
    <property type="entry name" value="FI16602P1-RELATED"/>
    <property type="match status" value="1"/>
</dbReference>
<evidence type="ECO:0000256" key="7">
    <source>
        <dbReference type="ARBA" id="ARBA00023136"/>
    </source>
</evidence>
<gene>
    <name evidence="10" type="ORF">SCUD_LOCUS14958</name>
</gene>
<dbReference type="PANTHER" id="PTHR23292">
    <property type="entry name" value="LIPOPOLYSACCHARIDE-INDUCED TUMOR NECROSIS FACTOR-ALPHA FACTOR"/>
    <property type="match status" value="1"/>
</dbReference>
<evidence type="ECO:0000256" key="6">
    <source>
        <dbReference type="ARBA" id="ARBA00022833"/>
    </source>
</evidence>
<organism evidence="12">
    <name type="scientific">Schistosoma curassoni</name>
    <dbReference type="NCBI Taxonomy" id="6186"/>
    <lineage>
        <taxon>Eukaryota</taxon>
        <taxon>Metazoa</taxon>
        <taxon>Spiralia</taxon>
        <taxon>Lophotrochozoa</taxon>
        <taxon>Platyhelminthes</taxon>
        <taxon>Trematoda</taxon>
        <taxon>Digenea</taxon>
        <taxon>Strigeidida</taxon>
        <taxon>Schistosomatoidea</taxon>
        <taxon>Schistosomatidae</taxon>
        <taxon>Schistosoma</taxon>
    </lineage>
</organism>
<reference evidence="12" key="1">
    <citation type="submission" date="2016-06" db="UniProtKB">
        <authorList>
            <consortium name="WormBaseParasite"/>
        </authorList>
    </citation>
    <scope>IDENTIFICATION</scope>
</reference>
<dbReference type="WBParaSite" id="SCUD_0001496101-mRNA-1">
    <property type="protein sequence ID" value="SCUD_0001496101-mRNA-1"/>
    <property type="gene ID" value="SCUD_0001496101"/>
</dbReference>
<dbReference type="GO" id="GO:0098574">
    <property type="term" value="C:cytoplasmic side of lysosomal membrane"/>
    <property type="evidence" value="ECO:0007669"/>
    <property type="project" value="TreeGrafter"/>
</dbReference>
<protein>
    <submittedName>
        <fullName evidence="12">LITAF domain-containing protein</fullName>
    </submittedName>
</protein>
<evidence type="ECO:0000313" key="10">
    <source>
        <dbReference type="EMBL" id="VDP57982.1"/>
    </source>
</evidence>
<evidence type="ECO:0000313" key="11">
    <source>
        <dbReference type="Proteomes" id="UP000279833"/>
    </source>
</evidence>
<dbReference type="GO" id="GO:0005634">
    <property type="term" value="C:nucleus"/>
    <property type="evidence" value="ECO:0007669"/>
    <property type="project" value="TreeGrafter"/>
</dbReference>
<evidence type="ECO:0000256" key="5">
    <source>
        <dbReference type="ARBA" id="ARBA00022723"/>
    </source>
</evidence>
<comment type="similarity">
    <text evidence="4">Belongs to the CDIP1/LITAF family.</text>
</comment>
<dbReference type="STRING" id="6186.A0A183KIV2"/>
<comment type="subcellular location">
    <subcellularLocation>
        <location evidence="2">Endosome membrane</location>
        <topology evidence="2">Peripheral membrane protein</topology>
    </subcellularLocation>
    <subcellularLocation>
        <location evidence="1">Late endosome membrane</location>
    </subcellularLocation>
    <subcellularLocation>
        <location evidence="3">Lysosome membrane</location>
        <topology evidence="3">Peripheral membrane protein</topology>
        <orientation evidence="3">Cytoplasmic side</orientation>
    </subcellularLocation>
</comment>
<dbReference type="InterPro" id="IPR037519">
    <property type="entry name" value="LITAF_fam"/>
</dbReference>
<evidence type="ECO:0000256" key="1">
    <source>
        <dbReference type="ARBA" id="ARBA00004414"/>
    </source>
</evidence>